<comment type="domain">
    <text evidence="10">The selectivity filter, in which calcium ions are arranged in single file, is composed of two acidic rings separated by one helical turn along the central axis of the channel pore.</text>
</comment>
<keyword evidence="4 10" id="KW-0109">Calcium transport</keyword>
<keyword evidence="7 10" id="KW-1133">Transmembrane helix</keyword>
<comment type="function">
    <text evidence="10">Mitochondrial inner membrane calcium uniporter that mediates calcium uptake into mitochondria. Mitochondrial calcium homeostasis plays key roles in cellular physiology and regulates cell bioenergetics, cytoplasmic calcium signals and activation of cell death pathways.</text>
</comment>
<comment type="caution">
    <text evidence="12">The sequence shown here is derived from an EMBL/GenBank/DDBJ whole genome shotgun (WGS) entry which is preliminary data.</text>
</comment>
<keyword evidence="8 10" id="KW-0406">Ion transport</keyword>
<dbReference type="GO" id="GO:1990246">
    <property type="term" value="C:uniplex complex"/>
    <property type="evidence" value="ECO:0007669"/>
    <property type="project" value="TreeGrafter"/>
</dbReference>
<proteinExistence type="inferred from homology"/>
<keyword evidence="10" id="KW-0407">Ion channel</keyword>
<evidence type="ECO:0000256" key="7">
    <source>
        <dbReference type="ARBA" id="ARBA00022989"/>
    </source>
</evidence>
<dbReference type="GO" id="GO:0051560">
    <property type="term" value="P:mitochondrial calcium ion homeostasis"/>
    <property type="evidence" value="ECO:0007669"/>
    <property type="project" value="UniProtKB-UniRule"/>
</dbReference>
<feature type="transmembrane region" description="Helical" evidence="10">
    <location>
        <begin position="163"/>
        <end position="181"/>
    </location>
</feature>
<evidence type="ECO:0000259" key="11">
    <source>
        <dbReference type="Pfam" id="PF04678"/>
    </source>
</evidence>
<evidence type="ECO:0000256" key="4">
    <source>
        <dbReference type="ARBA" id="ARBA00022568"/>
    </source>
</evidence>
<evidence type="ECO:0000256" key="1">
    <source>
        <dbReference type="ARBA" id="ARBA00004141"/>
    </source>
</evidence>
<dbReference type="GO" id="GO:0036444">
    <property type="term" value="P:calcium import into the mitochondrion"/>
    <property type="evidence" value="ECO:0007669"/>
    <property type="project" value="TreeGrafter"/>
</dbReference>
<dbReference type="GO" id="GO:0015292">
    <property type="term" value="F:uniporter activity"/>
    <property type="evidence" value="ECO:0007669"/>
    <property type="project" value="UniProtKB-UniRule"/>
</dbReference>
<dbReference type="GO" id="GO:0005262">
    <property type="term" value="F:calcium channel activity"/>
    <property type="evidence" value="ECO:0007669"/>
    <property type="project" value="UniProtKB-UniRule"/>
</dbReference>
<evidence type="ECO:0000256" key="6">
    <source>
        <dbReference type="ARBA" id="ARBA00022837"/>
    </source>
</evidence>
<dbReference type="EMBL" id="JAERUA010000023">
    <property type="protein sequence ID" value="KAI1883610.1"/>
    <property type="molecule type" value="Genomic_DNA"/>
</dbReference>
<name>A0A8T3CIH2_9TELE</name>
<keyword evidence="10" id="KW-0107">Calcium channel</keyword>
<keyword evidence="9 10" id="KW-0472">Membrane</keyword>
<dbReference type="GO" id="GO:0019855">
    <property type="term" value="F:calcium channel inhibitor activity"/>
    <property type="evidence" value="ECO:0007669"/>
    <property type="project" value="TreeGrafter"/>
</dbReference>
<keyword evidence="10" id="KW-0999">Mitochondrion inner membrane</keyword>
<keyword evidence="13" id="KW-1185">Reference proteome</keyword>
<dbReference type="AlphaFoldDB" id="A0A8T3CIH2"/>
<comment type="similarity">
    <text evidence="2 10">Belongs to the MCU (TC 1.A.77) family.</text>
</comment>
<comment type="subcellular location">
    <subcellularLocation>
        <location evidence="1">Membrane</location>
        <topology evidence="1">Multi-pass membrane protein</topology>
    </subcellularLocation>
    <subcellularLocation>
        <location evidence="10">Mitochondrion inner membrane</location>
        <topology evidence="10">Multi-pass membrane protein</topology>
    </subcellularLocation>
</comment>
<protein>
    <recommendedName>
        <fullName evidence="10">Calcium uniporter protein</fullName>
    </recommendedName>
</protein>
<accession>A0A8T3CIH2</accession>
<keyword evidence="5 10" id="KW-0812">Transmembrane</keyword>
<evidence type="ECO:0000256" key="3">
    <source>
        <dbReference type="ARBA" id="ARBA00022448"/>
    </source>
</evidence>
<evidence type="ECO:0000256" key="8">
    <source>
        <dbReference type="ARBA" id="ARBA00023065"/>
    </source>
</evidence>
<dbReference type="Pfam" id="PF04678">
    <property type="entry name" value="MCU"/>
    <property type="match status" value="1"/>
</dbReference>
<dbReference type="PANTHER" id="PTHR13462:SF6">
    <property type="entry name" value="CALCIUM UNIPORTER REGULATORY SUBUNIT MCUB, MITOCHONDRIAL"/>
    <property type="match status" value="1"/>
</dbReference>
<keyword evidence="3 10" id="KW-0813">Transport</keyword>
<gene>
    <name evidence="12" type="ORF">AGOR_G00233340</name>
</gene>
<dbReference type="InterPro" id="IPR039055">
    <property type="entry name" value="MCU_fam"/>
</dbReference>
<keyword evidence="10" id="KW-0496">Mitochondrion</keyword>
<dbReference type="OrthoDB" id="278338at2759"/>
<organism evidence="12 13">
    <name type="scientific">Albula goreensis</name>
    <dbReference type="NCBI Taxonomy" id="1534307"/>
    <lineage>
        <taxon>Eukaryota</taxon>
        <taxon>Metazoa</taxon>
        <taxon>Chordata</taxon>
        <taxon>Craniata</taxon>
        <taxon>Vertebrata</taxon>
        <taxon>Euteleostomi</taxon>
        <taxon>Actinopterygii</taxon>
        <taxon>Neopterygii</taxon>
        <taxon>Teleostei</taxon>
        <taxon>Albuliformes</taxon>
        <taxon>Albulidae</taxon>
        <taxon>Albula</taxon>
    </lineage>
</organism>
<dbReference type="PANTHER" id="PTHR13462">
    <property type="entry name" value="CALCIUM UNIPORTER PROTEIN, MITOCHONDRIAL"/>
    <property type="match status" value="1"/>
</dbReference>
<evidence type="ECO:0000256" key="10">
    <source>
        <dbReference type="RuleBase" id="RU367035"/>
    </source>
</evidence>
<dbReference type="InterPro" id="IPR006769">
    <property type="entry name" value="MCU_C"/>
</dbReference>
<evidence type="ECO:0000256" key="9">
    <source>
        <dbReference type="ARBA" id="ARBA00023136"/>
    </source>
</evidence>
<reference evidence="12" key="1">
    <citation type="submission" date="2021-01" db="EMBL/GenBank/DDBJ databases">
        <authorList>
            <person name="Zahm M."/>
            <person name="Roques C."/>
            <person name="Cabau C."/>
            <person name="Klopp C."/>
            <person name="Donnadieu C."/>
            <person name="Jouanno E."/>
            <person name="Lampietro C."/>
            <person name="Louis A."/>
            <person name="Herpin A."/>
            <person name="Echchiki A."/>
            <person name="Berthelot C."/>
            <person name="Parey E."/>
            <person name="Roest-Crollius H."/>
            <person name="Braasch I."/>
            <person name="Postlethwait J."/>
            <person name="Bobe J."/>
            <person name="Montfort J."/>
            <person name="Bouchez O."/>
            <person name="Begum T."/>
            <person name="Mejri S."/>
            <person name="Adams A."/>
            <person name="Chen W.-J."/>
            <person name="Guiguen Y."/>
        </authorList>
    </citation>
    <scope>NUCLEOTIDE SEQUENCE</scope>
    <source>
        <tissue evidence="12">Blood</tissue>
    </source>
</reference>
<evidence type="ECO:0000256" key="2">
    <source>
        <dbReference type="ARBA" id="ARBA00005653"/>
    </source>
</evidence>
<sequence length="248" mass="28695">MLMNVGDLLEDVQREDAGVTSTAVLTADGEKVASTTSLETLLSKDFQILINDVTYRVHSPVRDTESSEHATQLDDLKTMVHMLHTALHLPGHHLMKEKDLLEKLDSLRQDLLPLERVKAQIEHKAESRSSWGLWGGLAALSFQGGVLAWFTWWVYSWDIMEPVTYFLTYTASMGFLGYFILTKQDFGYPDAKDRQFLHYFYRAARRERFDVQKYNKLKEEVAAVEENLKRLRKPIQLQLPIEQIQPKH</sequence>
<keyword evidence="6 10" id="KW-0106">Calcium</keyword>
<dbReference type="Proteomes" id="UP000829720">
    <property type="component" value="Unassembled WGS sequence"/>
</dbReference>
<evidence type="ECO:0000313" key="13">
    <source>
        <dbReference type="Proteomes" id="UP000829720"/>
    </source>
</evidence>
<evidence type="ECO:0000313" key="12">
    <source>
        <dbReference type="EMBL" id="KAI1883610.1"/>
    </source>
</evidence>
<feature type="domain" description="Calcium uniporter protein C-terminal" evidence="11">
    <location>
        <begin position="15"/>
        <end position="217"/>
    </location>
</feature>
<evidence type="ECO:0000256" key="5">
    <source>
        <dbReference type="ARBA" id="ARBA00022692"/>
    </source>
</evidence>
<feature type="transmembrane region" description="Helical" evidence="10">
    <location>
        <begin position="131"/>
        <end position="151"/>
    </location>
</feature>